<evidence type="ECO:0000313" key="3">
    <source>
        <dbReference type="EMBL" id="GEZ63377.1"/>
    </source>
</evidence>
<protein>
    <submittedName>
        <fullName evidence="3">Reverse transcriptase domain-containing protein</fullName>
    </submittedName>
</protein>
<comment type="caution">
    <text evidence="3">The sequence shown here is derived from an EMBL/GenBank/DDBJ whole genome shotgun (WGS) entry which is preliminary data.</text>
</comment>
<feature type="non-terminal residue" evidence="3">
    <location>
        <position position="178"/>
    </location>
</feature>
<organism evidence="3">
    <name type="scientific">Tanacetum cinerariifolium</name>
    <name type="common">Dalmatian daisy</name>
    <name type="synonym">Chrysanthemum cinerariifolium</name>
    <dbReference type="NCBI Taxonomy" id="118510"/>
    <lineage>
        <taxon>Eukaryota</taxon>
        <taxon>Viridiplantae</taxon>
        <taxon>Streptophyta</taxon>
        <taxon>Embryophyta</taxon>
        <taxon>Tracheophyta</taxon>
        <taxon>Spermatophyta</taxon>
        <taxon>Magnoliopsida</taxon>
        <taxon>eudicotyledons</taxon>
        <taxon>Gunneridae</taxon>
        <taxon>Pentapetalae</taxon>
        <taxon>asterids</taxon>
        <taxon>campanulids</taxon>
        <taxon>Asterales</taxon>
        <taxon>Asteraceae</taxon>
        <taxon>Asteroideae</taxon>
        <taxon>Anthemideae</taxon>
        <taxon>Anthemidinae</taxon>
        <taxon>Tanacetum</taxon>
    </lineage>
</organism>
<gene>
    <name evidence="3" type="ORF">Tci_535350</name>
</gene>
<name>A0A699IK44_TANCI</name>
<evidence type="ECO:0000256" key="1">
    <source>
        <dbReference type="SAM" id="MobiDB-lite"/>
    </source>
</evidence>
<feature type="compositionally biased region" description="Polar residues" evidence="1">
    <location>
        <begin position="46"/>
        <end position="60"/>
    </location>
</feature>
<dbReference type="AlphaFoldDB" id="A0A699IK44"/>
<accession>A0A699IK44</accession>
<feature type="signal peptide" evidence="2">
    <location>
        <begin position="1"/>
        <end position="30"/>
    </location>
</feature>
<sequence length="178" mass="20084">MDISWTRSCSDVVAFACLIFLLVTLLRIDGQGGQVGGQGSKVNDGADNQGNTRNQNGDAVNENIQGDVRNVIVNNNHRGCTYKEFLDCNPKEYDGKGGAIVYTRWIEKMELVQDMSGCEKKQKVKEAAVGMSWEDFKNLTREEFFLINEIQKLENEFWNHTMVGTGHAAYTDRFYELA</sequence>
<keyword evidence="3" id="KW-0548">Nucleotidyltransferase</keyword>
<keyword evidence="3" id="KW-0808">Transferase</keyword>
<reference evidence="3" key="1">
    <citation type="journal article" date="2019" name="Sci. Rep.">
        <title>Draft genome of Tanacetum cinerariifolium, the natural source of mosquito coil.</title>
        <authorList>
            <person name="Yamashiro T."/>
            <person name="Shiraishi A."/>
            <person name="Satake H."/>
            <person name="Nakayama K."/>
        </authorList>
    </citation>
    <scope>NUCLEOTIDE SEQUENCE</scope>
</reference>
<proteinExistence type="predicted"/>
<dbReference type="EMBL" id="BKCJ010303270">
    <property type="protein sequence ID" value="GEZ63377.1"/>
    <property type="molecule type" value="Genomic_DNA"/>
</dbReference>
<feature type="chain" id="PRO_5025603089" evidence="2">
    <location>
        <begin position="31"/>
        <end position="178"/>
    </location>
</feature>
<keyword evidence="2" id="KW-0732">Signal</keyword>
<dbReference type="GO" id="GO:0003964">
    <property type="term" value="F:RNA-directed DNA polymerase activity"/>
    <property type="evidence" value="ECO:0007669"/>
    <property type="project" value="UniProtKB-KW"/>
</dbReference>
<keyword evidence="3" id="KW-0695">RNA-directed DNA polymerase</keyword>
<evidence type="ECO:0000256" key="2">
    <source>
        <dbReference type="SAM" id="SignalP"/>
    </source>
</evidence>
<feature type="region of interest" description="Disordered" evidence="1">
    <location>
        <begin position="33"/>
        <end position="60"/>
    </location>
</feature>